<dbReference type="AlphaFoldDB" id="A0AAJ4T992"/>
<proteinExistence type="predicted"/>
<feature type="transmembrane region" description="Helical" evidence="1">
    <location>
        <begin position="119"/>
        <end position="142"/>
    </location>
</feature>
<evidence type="ECO:0000313" key="3">
    <source>
        <dbReference type="Proteomes" id="UP000663946"/>
    </source>
</evidence>
<gene>
    <name evidence="2" type="ORF">G6M86_04695</name>
</gene>
<name>A0AAJ4T992_AGRTU</name>
<organism evidence="2 3">
    <name type="scientific">Agrobacterium tumefaciens</name>
    <dbReference type="NCBI Taxonomy" id="358"/>
    <lineage>
        <taxon>Bacteria</taxon>
        <taxon>Pseudomonadati</taxon>
        <taxon>Pseudomonadota</taxon>
        <taxon>Alphaproteobacteria</taxon>
        <taxon>Hyphomicrobiales</taxon>
        <taxon>Rhizobiaceae</taxon>
        <taxon>Rhizobium/Agrobacterium group</taxon>
        <taxon>Agrobacterium</taxon>
        <taxon>Agrobacterium tumefaciens complex</taxon>
    </lineage>
</organism>
<dbReference type="RefSeq" id="WP_333721924.1">
    <property type="nucleotide sequence ID" value="NZ_CP049216.1"/>
</dbReference>
<sequence>MRFQLKDIAVCVALVVAGGAISPGTISGDASRVLATFLGLFAASVLPTVTLLVNTMTGSGRSIQAIDKLAADLEIAMDAMFFLFGCIGISIASLLMLSIEPPVWLRDIPYVTSEVLPRIGQMLVIAPAGIVVWRAGQITGILRQCLKTRHEIAKIEAKAKLEKNVPSSASVKQSFATHREFGRVVSLQDAQKSAPDEN</sequence>
<evidence type="ECO:0000313" key="2">
    <source>
        <dbReference type="EMBL" id="QTG12583.1"/>
    </source>
</evidence>
<keyword evidence="1" id="KW-1133">Transmembrane helix</keyword>
<dbReference type="EMBL" id="CP049216">
    <property type="protein sequence ID" value="QTG12583.1"/>
    <property type="molecule type" value="Genomic_DNA"/>
</dbReference>
<reference evidence="2" key="1">
    <citation type="submission" date="2020-02" db="EMBL/GenBank/DDBJ databases">
        <title>Unexpected conservation and global transmission of agrobacterial virulence plasmids.</title>
        <authorList>
            <person name="Weisberg A.J."/>
            <person name="Davis E.W. II"/>
            <person name="Tabima J.R."/>
            <person name="Belcher M.S."/>
            <person name="Miller M."/>
            <person name="Kuo C.-H."/>
            <person name="Loper J.E."/>
            <person name="Grunwald N.J."/>
            <person name="Putnam M.L."/>
            <person name="Chang J.H."/>
        </authorList>
    </citation>
    <scope>NUCLEOTIDE SEQUENCE</scope>
    <source>
        <strain evidence="2">Q15/94</strain>
    </source>
</reference>
<accession>A0AAJ4T992</accession>
<keyword evidence="1" id="KW-0472">Membrane</keyword>
<keyword evidence="1" id="KW-0812">Transmembrane</keyword>
<protein>
    <submittedName>
        <fullName evidence="2">Uncharacterized protein</fullName>
    </submittedName>
</protein>
<feature type="transmembrane region" description="Helical" evidence="1">
    <location>
        <begin position="75"/>
        <end position="99"/>
    </location>
</feature>
<dbReference type="Proteomes" id="UP000663946">
    <property type="component" value="Chromosome 1"/>
</dbReference>
<evidence type="ECO:0000256" key="1">
    <source>
        <dbReference type="SAM" id="Phobius"/>
    </source>
</evidence>
<feature type="transmembrane region" description="Helical" evidence="1">
    <location>
        <begin position="33"/>
        <end position="54"/>
    </location>
</feature>